<accession>A0ABY5GJE7</accession>
<feature type="transmembrane region" description="Helical" evidence="9">
    <location>
        <begin position="118"/>
        <end position="136"/>
    </location>
</feature>
<gene>
    <name evidence="10" type="ORF">NNL38_09690</name>
</gene>
<keyword evidence="6 9" id="KW-1133">Transmembrane helix</keyword>
<keyword evidence="4" id="KW-0997">Cell inner membrane</keyword>
<evidence type="ECO:0000256" key="3">
    <source>
        <dbReference type="ARBA" id="ARBA00022475"/>
    </source>
</evidence>
<name>A0ABY5GJE7_9GAMM</name>
<dbReference type="Pfam" id="PF04143">
    <property type="entry name" value="Sulf_transp"/>
    <property type="match status" value="1"/>
</dbReference>
<feature type="transmembrane region" description="Helical" evidence="9">
    <location>
        <begin position="52"/>
        <end position="72"/>
    </location>
</feature>
<dbReference type="PANTHER" id="PTHR30574:SF1">
    <property type="entry name" value="SULPHUR TRANSPORT DOMAIN-CONTAINING PROTEIN"/>
    <property type="match status" value="1"/>
</dbReference>
<feature type="transmembrane region" description="Helical" evidence="9">
    <location>
        <begin position="78"/>
        <end position="98"/>
    </location>
</feature>
<evidence type="ECO:0000313" key="11">
    <source>
        <dbReference type="Proteomes" id="UP001057998"/>
    </source>
</evidence>
<evidence type="ECO:0000256" key="7">
    <source>
        <dbReference type="ARBA" id="ARBA00023136"/>
    </source>
</evidence>
<feature type="transmembrane region" description="Helical" evidence="9">
    <location>
        <begin position="20"/>
        <end position="40"/>
    </location>
</feature>
<comment type="subcellular location">
    <subcellularLocation>
        <location evidence="1">Cell inner membrane</location>
        <topology evidence="1">Multi-pass membrane protein</topology>
    </subcellularLocation>
</comment>
<keyword evidence="7 9" id="KW-0472">Membrane</keyword>
<sequence length="138" mass="14360">MMETWPWQALLGGMMLGGSAVLLLLFNGRVAGISGIVAGILRPQPGEFSWRLLFLIGMVCAGWIVPLLGFALPQSLPVSSLGLLAVAGLLVGMGTKLANGCTSGHGICGMGRFSKRSLVATLVFMATAFATVFVRVHG</sequence>
<dbReference type="EMBL" id="CP101508">
    <property type="protein sequence ID" value="UTV29286.1"/>
    <property type="molecule type" value="Genomic_DNA"/>
</dbReference>
<evidence type="ECO:0000313" key="10">
    <source>
        <dbReference type="EMBL" id="UTV29286.1"/>
    </source>
</evidence>
<evidence type="ECO:0000256" key="1">
    <source>
        <dbReference type="ARBA" id="ARBA00004429"/>
    </source>
</evidence>
<comment type="similarity">
    <text evidence="8">Belongs to the TsuA/YedE (TC 9.B.102) family.</text>
</comment>
<keyword evidence="11" id="KW-1185">Reference proteome</keyword>
<evidence type="ECO:0000256" key="4">
    <source>
        <dbReference type="ARBA" id="ARBA00022519"/>
    </source>
</evidence>
<dbReference type="InterPro" id="IPR007272">
    <property type="entry name" value="Sulf_transp_TsuA/YedE"/>
</dbReference>
<dbReference type="PANTHER" id="PTHR30574">
    <property type="entry name" value="INNER MEMBRANE PROTEIN YEDE"/>
    <property type="match status" value="1"/>
</dbReference>
<proteinExistence type="inferred from homology"/>
<protein>
    <submittedName>
        <fullName evidence="10">YeeE/YedE family protein</fullName>
    </submittedName>
</protein>
<keyword evidence="5 9" id="KW-0812">Transmembrane</keyword>
<evidence type="ECO:0000256" key="5">
    <source>
        <dbReference type="ARBA" id="ARBA00022692"/>
    </source>
</evidence>
<organism evidence="10 11">
    <name type="scientific">Photobacterium atrarenae</name>
    <dbReference type="NCBI Taxonomy" id="865757"/>
    <lineage>
        <taxon>Bacteria</taxon>
        <taxon>Pseudomonadati</taxon>
        <taxon>Pseudomonadota</taxon>
        <taxon>Gammaproteobacteria</taxon>
        <taxon>Vibrionales</taxon>
        <taxon>Vibrionaceae</taxon>
        <taxon>Photobacterium</taxon>
    </lineage>
</organism>
<dbReference type="Proteomes" id="UP001057998">
    <property type="component" value="Chromosome 1"/>
</dbReference>
<reference evidence="10" key="1">
    <citation type="submission" date="2022-07" db="EMBL/GenBank/DDBJ databases">
        <title>Genome sequencing of Photobacterium atrarenae GJH2-4.</title>
        <authorList>
            <person name="Park S.-J."/>
        </authorList>
    </citation>
    <scope>NUCLEOTIDE SEQUENCE</scope>
    <source>
        <strain evidence="10">GJH2-4</strain>
    </source>
</reference>
<keyword evidence="3" id="KW-1003">Cell membrane</keyword>
<evidence type="ECO:0000256" key="9">
    <source>
        <dbReference type="SAM" id="Phobius"/>
    </source>
</evidence>
<evidence type="ECO:0000256" key="2">
    <source>
        <dbReference type="ARBA" id="ARBA00022448"/>
    </source>
</evidence>
<evidence type="ECO:0000256" key="8">
    <source>
        <dbReference type="ARBA" id="ARBA00035655"/>
    </source>
</evidence>
<keyword evidence="2" id="KW-0813">Transport</keyword>
<evidence type="ECO:0000256" key="6">
    <source>
        <dbReference type="ARBA" id="ARBA00022989"/>
    </source>
</evidence>